<protein>
    <submittedName>
        <fullName evidence="9">Abc-type maltose transport system, permease component</fullName>
    </submittedName>
</protein>
<keyword evidence="10" id="KW-1185">Reference proteome</keyword>
<feature type="transmembrane region" description="Helical" evidence="7">
    <location>
        <begin position="132"/>
        <end position="153"/>
    </location>
</feature>
<dbReference type="PATRIC" id="fig|449659.4.peg.959"/>
<accession>A0A0R2L818</accession>
<dbReference type="GO" id="GO:0005886">
    <property type="term" value="C:plasma membrane"/>
    <property type="evidence" value="ECO:0007669"/>
    <property type="project" value="UniProtKB-SubCell"/>
</dbReference>
<dbReference type="AlphaFoldDB" id="A0A0R2L818"/>
<evidence type="ECO:0000256" key="3">
    <source>
        <dbReference type="ARBA" id="ARBA00022475"/>
    </source>
</evidence>
<evidence type="ECO:0000313" key="9">
    <source>
        <dbReference type="EMBL" id="KRN95926.1"/>
    </source>
</evidence>
<evidence type="ECO:0000256" key="1">
    <source>
        <dbReference type="ARBA" id="ARBA00004651"/>
    </source>
</evidence>
<dbReference type="EMBL" id="JQCN01000069">
    <property type="protein sequence ID" value="KRN95926.1"/>
    <property type="molecule type" value="Genomic_DNA"/>
</dbReference>
<dbReference type="PANTHER" id="PTHR43744">
    <property type="entry name" value="ABC TRANSPORTER PERMEASE PROTEIN MG189-RELATED-RELATED"/>
    <property type="match status" value="1"/>
</dbReference>
<evidence type="ECO:0000256" key="7">
    <source>
        <dbReference type="RuleBase" id="RU363032"/>
    </source>
</evidence>
<comment type="similarity">
    <text evidence="7">Belongs to the binding-protein-dependent transport system permease family.</text>
</comment>
<feature type="transmembrane region" description="Helical" evidence="7">
    <location>
        <begin position="182"/>
        <end position="203"/>
    </location>
</feature>
<proteinExistence type="inferred from homology"/>
<dbReference type="PANTHER" id="PTHR43744:SF3">
    <property type="entry name" value="LACTOSE TRANSPORT SYSTEM PERMEASE PROTEIN LACG"/>
    <property type="match status" value="1"/>
</dbReference>
<dbReference type="SUPFAM" id="SSF161098">
    <property type="entry name" value="MetI-like"/>
    <property type="match status" value="1"/>
</dbReference>
<comment type="caution">
    <text evidence="9">The sequence shown here is derived from an EMBL/GenBank/DDBJ whole genome shotgun (WGS) entry which is preliminary data.</text>
</comment>
<name>A0A0R2L818_9LACO</name>
<evidence type="ECO:0000313" key="10">
    <source>
        <dbReference type="Proteomes" id="UP000051886"/>
    </source>
</evidence>
<evidence type="ECO:0000256" key="6">
    <source>
        <dbReference type="ARBA" id="ARBA00023136"/>
    </source>
</evidence>
<evidence type="ECO:0000256" key="4">
    <source>
        <dbReference type="ARBA" id="ARBA00022692"/>
    </source>
</evidence>
<evidence type="ECO:0000256" key="5">
    <source>
        <dbReference type="ARBA" id="ARBA00022989"/>
    </source>
</evidence>
<feature type="domain" description="ABC transmembrane type-1" evidence="8">
    <location>
        <begin position="67"/>
        <end position="256"/>
    </location>
</feature>
<dbReference type="Gene3D" id="1.10.3720.10">
    <property type="entry name" value="MetI-like"/>
    <property type="match status" value="1"/>
</dbReference>
<feature type="transmembrane region" description="Helical" evidence="7">
    <location>
        <begin position="7"/>
        <end position="27"/>
    </location>
</feature>
<dbReference type="Proteomes" id="UP000051886">
    <property type="component" value="Unassembled WGS sequence"/>
</dbReference>
<dbReference type="InterPro" id="IPR000515">
    <property type="entry name" value="MetI-like"/>
</dbReference>
<evidence type="ECO:0000256" key="2">
    <source>
        <dbReference type="ARBA" id="ARBA00022448"/>
    </source>
</evidence>
<dbReference type="GO" id="GO:0055085">
    <property type="term" value="P:transmembrane transport"/>
    <property type="evidence" value="ECO:0007669"/>
    <property type="project" value="InterPro"/>
</dbReference>
<sequence length="270" mass="30407">MKKGKLSIVILGILLAVLWLFPFYLLLTNSFKTPKGIFNSVLSLPDKFFTISNYPEAYEALNFLSSFLHSLIITVISVILLVFCSAMAAYALQRNHSRLSSSILLLFISAMIIPFQSVMIPMTALFGKVQALNMWGLIFMYLGFNASLSIFLFQGSIGSISESLDESAAMEGANHWQIFRKIIFPMLTPMSVTVAVLNIVTIWNDYLLPSLVLPEEQYTIPLQMFMFFGQFTKQWHLAMAGLTLAIIPVIIFYMFSQKYIIKGMTEGAVK</sequence>
<dbReference type="Pfam" id="PF00528">
    <property type="entry name" value="BPD_transp_1"/>
    <property type="match status" value="1"/>
</dbReference>
<feature type="transmembrane region" description="Helical" evidence="7">
    <location>
        <begin position="235"/>
        <end position="255"/>
    </location>
</feature>
<keyword evidence="2 7" id="KW-0813">Transport</keyword>
<feature type="transmembrane region" description="Helical" evidence="7">
    <location>
        <begin position="67"/>
        <end position="92"/>
    </location>
</feature>
<dbReference type="CDD" id="cd06261">
    <property type="entry name" value="TM_PBP2"/>
    <property type="match status" value="1"/>
</dbReference>
<keyword evidence="5 7" id="KW-1133">Transmembrane helix</keyword>
<dbReference type="OrthoDB" id="9794684at2"/>
<dbReference type="STRING" id="449659.IV66_GL000953"/>
<keyword evidence="3" id="KW-1003">Cell membrane</keyword>
<dbReference type="RefSeq" id="WP_017867856.1">
    <property type="nucleotide sequence ID" value="NZ_BJYB01000005.1"/>
</dbReference>
<gene>
    <name evidence="9" type="ORF">IV66_GL000953</name>
</gene>
<feature type="transmembrane region" description="Helical" evidence="7">
    <location>
        <begin position="104"/>
        <end position="126"/>
    </location>
</feature>
<evidence type="ECO:0000259" key="8">
    <source>
        <dbReference type="PROSITE" id="PS50928"/>
    </source>
</evidence>
<dbReference type="PROSITE" id="PS50928">
    <property type="entry name" value="ABC_TM1"/>
    <property type="match status" value="1"/>
</dbReference>
<keyword evidence="4 7" id="KW-0812">Transmembrane</keyword>
<comment type="subcellular location">
    <subcellularLocation>
        <location evidence="1 7">Cell membrane</location>
        <topology evidence="1 7">Multi-pass membrane protein</topology>
    </subcellularLocation>
</comment>
<keyword evidence="6 7" id="KW-0472">Membrane</keyword>
<reference evidence="9 10" key="1">
    <citation type="journal article" date="2015" name="Genome Announc.">
        <title>Expanding the biotechnology potential of lactobacilli through comparative genomics of 213 strains and associated genera.</title>
        <authorList>
            <person name="Sun Z."/>
            <person name="Harris H.M."/>
            <person name="McCann A."/>
            <person name="Guo C."/>
            <person name="Argimon S."/>
            <person name="Zhang W."/>
            <person name="Yang X."/>
            <person name="Jeffery I.B."/>
            <person name="Cooney J.C."/>
            <person name="Kagawa T.F."/>
            <person name="Liu W."/>
            <person name="Song Y."/>
            <person name="Salvetti E."/>
            <person name="Wrobel A."/>
            <person name="Rasinkangas P."/>
            <person name="Parkhill J."/>
            <person name="Rea M.C."/>
            <person name="O'Sullivan O."/>
            <person name="Ritari J."/>
            <person name="Douillard F.P."/>
            <person name="Paul Ross R."/>
            <person name="Yang R."/>
            <person name="Briner A.E."/>
            <person name="Felis G.E."/>
            <person name="de Vos W.M."/>
            <person name="Barrangou R."/>
            <person name="Klaenhammer T.R."/>
            <person name="Caufield P.W."/>
            <person name="Cui Y."/>
            <person name="Zhang H."/>
            <person name="O'Toole P.W."/>
        </authorList>
    </citation>
    <scope>NUCLEOTIDE SEQUENCE [LARGE SCALE GENOMIC DNA]</scope>
    <source>
        <strain evidence="9 10">NBRC 103219</strain>
    </source>
</reference>
<dbReference type="InterPro" id="IPR035906">
    <property type="entry name" value="MetI-like_sf"/>
</dbReference>
<organism evidence="9 10">
    <name type="scientific">Ligilactobacillus pobuzihii</name>
    <dbReference type="NCBI Taxonomy" id="449659"/>
    <lineage>
        <taxon>Bacteria</taxon>
        <taxon>Bacillati</taxon>
        <taxon>Bacillota</taxon>
        <taxon>Bacilli</taxon>
        <taxon>Lactobacillales</taxon>
        <taxon>Lactobacillaceae</taxon>
        <taxon>Ligilactobacillus</taxon>
    </lineage>
</organism>